<keyword evidence="1" id="KW-0472">Membrane</keyword>
<sequence length="84" mass="9897">MKKVHVYYHYVSLFLLLATGFILFYLNTGFPRQQFIISIYIAVLYVLWGLIHHYLKGDLHMRIVIEYSLIAILSIVIIRGAILR</sequence>
<keyword evidence="1" id="KW-1133">Transmembrane helix</keyword>
<gene>
    <name evidence="2" type="ORF">A3D78_00655</name>
</gene>
<evidence type="ECO:0000313" key="2">
    <source>
        <dbReference type="EMBL" id="OGG16709.1"/>
    </source>
</evidence>
<evidence type="ECO:0000313" key="3">
    <source>
        <dbReference type="Proteomes" id="UP000176253"/>
    </source>
</evidence>
<feature type="transmembrane region" description="Helical" evidence="1">
    <location>
        <begin position="63"/>
        <end position="82"/>
    </location>
</feature>
<dbReference type="Proteomes" id="UP000176253">
    <property type="component" value="Unassembled WGS sequence"/>
</dbReference>
<reference evidence="2 3" key="1">
    <citation type="journal article" date="2016" name="Nat. Commun.">
        <title>Thousands of microbial genomes shed light on interconnected biogeochemical processes in an aquifer system.</title>
        <authorList>
            <person name="Anantharaman K."/>
            <person name="Brown C.T."/>
            <person name="Hug L.A."/>
            <person name="Sharon I."/>
            <person name="Castelle C.J."/>
            <person name="Probst A.J."/>
            <person name="Thomas B.C."/>
            <person name="Singh A."/>
            <person name="Wilkins M.J."/>
            <person name="Karaoz U."/>
            <person name="Brodie E.L."/>
            <person name="Williams K.H."/>
            <person name="Hubbard S.S."/>
            <person name="Banfield J.F."/>
        </authorList>
    </citation>
    <scope>NUCLEOTIDE SEQUENCE [LARGE SCALE GENOMIC DNA]</scope>
</reference>
<name>A0A1F5ZW63_9BACT</name>
<feature type="transmembrane region" description="Helical" evidence="1">
    <location>
        <begin position="7"/>
        <end position="26"/>
    </location>
</feature>
<keyword evidence="1" id="KW-0812">Transmembrane</keyword>
<organism evidence="2 3">
    <name type="scientific">Candidatus Gottesmanbacteria bacterium RIFCSPHIGHO2_02_FULL_39_14</name>
    <dbReference type="NCBI Taxonomy" id="1798383"/>
    <lineage>
        <taxon>Bacteria</taxon>
        <taxon>Candidatus Gottesmaniibacteriota</taxon>
    </lineage>
</organism>
<feature type="transmembrane region" description="Helical" evidence="1">
    <location>
        <begin position="32"/>
        <end position="51"/>
    </location>
</feature>
<proteinExistence type="predicted"/>
<accession>A0A1F5ZW63</accession>
<comment type="caution">
    <text evidence="2">The sequence shown here is derived from an EMBL/GenBank/DDBJ whole genome shotgun (WGS) entry which is preliminary data.</text>
</comment>
<dbReference type="STRING" id="1798383.A3D78_00655"/>
<dbReference type="AlphaFoldDB" id="A0A1F5ZW63"/>
<dbReference type="EMBL" id="MFJM01000054">
    <property type="protein sequence ID" value="OGG16709.1"/>
    <property type="molecule type" value="Genomic_DNA"/>
</dbReference>
<evidence type="ECO:0000256" key="1">
    <source>
        <dbReference type="SAM" id="Phobius"/>
    </source>
</evidence>
<protein>
    <submittedName>
        <fullName evidence="2">Uncharacterized protein</fullName>
    </submittedName>
</protein>